<dbReference type="PANTHER" id="PTHR45987:SF4">
    <property type="entry name" value="LARGE RIBOSOMAL SUBUNIT PROTEIN BL12M"/>
    <property type="match status" value="1"/>
</dbReference>
<sequence>MIGSIRMVSRLRLPRQLLRERSFRAMSSEPLPLIATEGPSEKIVKIVDQIAELNLLEVSELNKALKERLNISDAPMMMASGPAVASTSEEEEEEESAAAIAVQTSFTLKLVSFDASKKIPLIKELKAQIEGMNLVQAKKFVESAPAVVKNDIGKEEAEKIKAALEAVGGACEVQ</sequence>
<accession>A0A0K2UL56</accession>
<name>A0A0K2UL56_LEPSM</name>
<dbReference type="AlphaFoldDB" id="A0A0K2UL56"/>
<evidence type="ECO:0000259" key="5">
    <source>
        <dbReference type="Pfam" id="PF16320"/>
    </source>
</evidence>
<dbReference type="InterPro" id="IPR000206">
    <property type="entry name" value="Ribosomal_bL12"/>
</dbReference>
<keyword evidence="3" id="KW-0687">Ribonucleoprotein</keyword>
<dbReference type="EMBL" id="HACA01021628">
    <property type="protein sequence ID" value="CDW38989.1"/>
    <property type="molecule type" value="Transcribed_RNA"/>
</dbReference>
<feature type="domain" description="Large ribosomal subunit protein bL12 oligomerization" evidence="5">
    <location>
        <begin position="42"/>
        <end position="85"/>
    </location>
</feature>
<organism evidence="6">
    <name type="scientific">Lepeophtheirus salmonis</name>
    <name type="common">Salmon louse</name>
    <name type="synonym">Caligus salmonis</name>
    <dbReference type="NCBI Taxonomy" id="72036"/>
    <lineage>
        <taxon>Eukaryota</taxon>
        <taxon>Metazoa</taxon>
        <taxon>Ecdysozoa</taxon>
        <taxon>Arthropoda</taxon>
        <taxon>Crustacea</taxon>
        <taxon>Multicrustacea</taxon>
        <taxon>Hexanauplia</taxon>
        <taxon>Copepoda</taxon>
        <taxon>Siphonostomatoida</taxon>
        <taxon>Caligidae</taxon>
        <taxon>Lepeophtheirus</taxon>
    </lineage>
</organism>
<feature type="domain" description="Large ribosomal subunit protein bL12 C-terminal" evidence="4">
    <location>
        <begin position="106"/>
        <end position="174"/>
    </location>
</feature>
<dbReference type="HAMAP" id="MF_00368">
    <property type="entry name" value="Ribosomal_bL12"/>
    <property type="match status" value="1"/>
</dbReference>
<evidence type="ECO:0000259" key="4">
    <source>
        <dbReference type="Pfam" id="PF00542"/>
    </source>
</evidence>
<dbReference type="InterPro" id="IPR036235">
    <property type="entry name" value="Ribosomal_bL12_oligo_N_sf"/>
</dbReference>
<evidence type="ECO:0000256" key="2">
    <source>
        <dbReference type="ARBA" id="ARBA00022980"/>
    </source>
</evidence>
<dbReference type="GO" id="GO:0005762">
    <property type="term" value="C:mitochondrial large ribosomal subunit"/>
    <property type="evidence" value="ECO:0007669"/>
    <property type="project" value="TreeGrafter"/>
</dbReference>
<comment type="similarity">
    <text evidence="1">Belongs to the bacterial ribosomal protein bL12 family.</text>
</comment>
<dbReference type="InterPro" id="IPR008932">
    <property type="entry name" value="Ribosomal_bL12_oligo"/>
</dbReference>
<dbReference type="SUPFAM" id="SSF54736">
    <property type="entry name" value="ClpS-like"/>
    <property type="match status" value="1"/>
</dbReference>
<dbReference type="FunFam" id="3.30.1390.10:FF:000001">
    <property type="entry name" value="50S ribosomal protein L7/L12"/>
    <property type="match status" value="1"/>
</dbReference>
<proteinExistence type="inferred from homology"/>
<dbReference type="OrthoDB" id="250175at2759"/>
<dbReference type="Pfam" id="PF00542">
    <property type="entry name" value="Ribosomal_L12"/>
    <property type="match status" value="1"/>
</dbReference>
<dbReference type="GO" id="GO:0006412">
    <property type="term" value="P:translation"/>
    <property type="evidence" value="ECO:0007669"/>
    <property type="project" value="InterPro"/>
</dbReference>
<dbReference type="PANTHER" id="PTHR45987">
    <property type="entry name" value="39S RIBOSOMAL PROTEIN L12"/>
    <property type="match status" value="1"/>
</dbReference>
<dbReference type="InterPro" id="IPR013823">
    <property type="entry name" value="Ribosomal_bL12_C"/>
</dbReference>
<reference evidence="6" key="1">
    <citation type="submission" date="2014-05" db="EMBL/GenBank/DDBJ databases">
        <authorList>
            <person name="Chronopoulou M."/>
        </authorList>
    </citation>
    <scope>NUCLEOTIDE SEQUENCE</scope>
    <source>
        <tissue evidence="6">Whole organism</tissue>
    </source>
</reference>
<protein>
    <recommendedName>
        <fullName evidence="7">39S ribosomal protein L12, mitochondrial</fullName>
    </recommendedName>
</protein>
<keyword evidence="2" id="KW-0689">Ribosomal protein</keyword>
<dbReference type="GO" id="GO:0003729">
    <property type="term" value="F:mRNA binding"/>
    <property type="evidence" value="ECO:0007669"/>
    <property type="project" value="TreeGrafter"/>
</dbReference>
<dbReference type="Gene3D" id="1.20.5.710">
    <property type="entry name" value="Single helix bin"/>
    <property type="match status" value="1"/>
</dbReference>
<dbReference type="Gene3D" id="3.30.1390.10">
    <property type="match status" value="1"/>
</dbReference>
<dbReference type="CDD" id="cd00387">
    <property type="entry name" value="Ribosomal_L7_L12"/>
    <property type="match status" value="1"/>
</dbReference>
<evidence type="ECO:0000256" key="1">
    <source>
        <dbReference type="ARBA" id="ARBA00007197"/>
    </source>
</evidence>
<dbReference type="SUPFAM" id="SSF48300">
    <property type="entry name" value="Ribosomal protein L7/12, oligomerisation (N-terminal) domain"/>
    <property type="match status" value="1"/>
</dbReference>
<dbReference type="InterPro" id="IPR014719">
    <property type="entry name" value="Ribosomal_bL12_C/ClpS-like"/>
</dbReference>
<evidence type="ECO:0008006" key="7">
    <source>
        <dbReference type="Google" id="ProtNLM"/>
    </source>
</evidence>
<dbReference type="Pfam" id="PF16320">
    <property type="entry name" value="Ribosomal_L12_N"/>
    <property type="match status" value="1"/>
</dbReference>
<evidence type="ECO:0000313" key="6">
    <source>
        <dbReference type="EMBL" id="CDW38989.1"/>
    </source>
</evidence>
<dbReference type="GO" id="GO:0003735">
    <property type="term" value="F:structural constituent of ribosome"/>
    <property type="evidence" value="ECO:0007669"/>
    <property type="project" value="InterPro"/>
</dbReference>
<evidence type="ECO:0000256" key="3">
    <source>
        <dbReference type="ARBA" id="ARBA00023274"/>
    </source>
</evidence>